<sequence length="50" mass="5773">MWSKFRAHGSEILVEAALEGQQALAFKDERLSKVFRNCVAQIHDEDMHTK</sequence>
<keyword evidence="2" id="KW-1185">Reference proteome</keyword>
<name>H0EZN5_GLAL7</name>
<proteinExistence type="predicted"/>
<dbReference type="InParanoid" id="H0EZN5"/>
<gene>
    <name evidence="1" type="ORF">M7I_8311</name>
</gene>
<dbReference type="Proteomes" id="UP000005446">
    <property type="component" value="Unassembled WGS sequence"/>
</dbReference>
<dbReference type="HOGENOM" id="CLU_3125218_0_0_1"/>
<organism evidence="1 2">
    <name type="scientific">Glarea lozoyensis (strain ATCC 74030 / MF5533)</name>
    <dbReference type="NCBI Taxonomy" id="1104152"/>
    <lineage>
        <taxon>Eukaryota</taxon>
        <taxon>Fungi</taxon>
        <taxon>Dikarya</taxon>
        <taxon>Ascomycota</taxon>
        <taxon>Pezizomycotina</taxon>
        <taxon>Leotiomycetes</taxon>
        <taxon>Helotiales</taxon>
        <taxon>Helotiaceae</taxon>
        <taxon>Glarea</taxon>
    </lineage>
</organism>
<reference evidence="1 2" key="1">
    <citation type="journal article" date="2012" name="Eukaryot. Cell">
        <title>Genome sequence of the fungus Glarea lozoyensis: the first genome sequence of a species from the Helotiaceae family.</title>
        <authorList>
            <person name="Youssar L."/>
            <person name="Gruening B.A."/>
            <person name="Erxleben A."/>
            <person name="Guenther S."/>
            <person name="Huettel W."/>
        </authorList>
    </citation>
    <scope>NUCLEOTIDE SEQUENCE [LARGE SCALE GENOMIC DNA]</scope>
    <source>
        <strain evidence="2">ATCC 74030 / MF5533</strain>
    </source>
</reference>
<dbReference type="AlphaFoldDB" id="H0EZN5"/>
<protein>
    <submittedName>
        <fullName evidence="1">Uncharacterized protein</fullName>
    </submittedName>
</protein>
<evidence type="ECO:0000313" key="1">
    <source>
        <dbReference type="EMBL" id="EHK96008.1"/>
    </source>
</evidence>
<dbReference type="EMBL" id="AGUE01000296">
    <property type="protein sequence ID" value="EHK96008.1"/>
    <property type="molecule type" value="Genomic_DNA"/>
</dbReference>
<accession>H0EZN5</accession>
<comment type="caution">
    <text evidence="1">The sequence shown here is derived from an EMBL/GenBank/DDBJ whole genome shotgun (WGS) entry which is preliminary data.</text>
</comment>
<evidence type="ECO:0000313" key="2">
    <source>
        <dbReference type="Proteomes" id="UP000005446"/>
    </source>
</evidence>